<reference evidence="5 6" key="1">
    <citation type="submission" date="2017-03" db="EMBL/GenBank/DDBJ databases">
        <title>Draft genime sequence of the acidophilic sulfur-oxidizing bacterium Acidithiobacillus sp. SH, isolated from seawater.</title>
        <authorList>
            <person name="Sharmin S."/>
            <person name="Tokuhisa M."/>
            <person name="Kanao T."/>
            <person name="Kamimura K."/>
        </authorList>
    </citation>
    <scope>NUCLEOTIDE SEQUENCE [LARGE SCALE GENOMIC DNA]</scope>
    <source>
        <strain evidence="5 6">SH</strain>
    </source>
</reference>
<comment type="similarity">
    <text evidence="1">Belongs to the phosphate acetyltransferase and butyryltransferase family.</text>
</comment>
<dbReference type="PIRSF" id="PIRSF000428">
    <property type="entry name" value="P_Ac_trans"/>
    <property type="match status" value="1"/>
</dbReference>
<accession>A0A2I1DJR0</accession>
<dbReference type="InParanoid" id="A0A2I1DJR0"/>
<organism evidence="5 6">
    <name type="scientific">Acidithiobacillus marinus</name>
    <dbReference type="NCBI Taxonomy" id="187490"/>
    <lineage>
        <taxon>Bacteria</taxon>
        <taxon>Pseudomonadati</taxon>
        <taxon>Pseudomonadota</taxon>
        <taxon>Acidithiobacillia</taxon>
        <taxon>Acidithiobacillales</taxon>
        <taxon>Acidithiobacillaceae</taxon>
        <taxon>Acidithiobacillus</taxon>
    </lineage>
</organism>
<dbReference type="Proteomes" id="UP000234329">
    <property type="component" value="Unassembled WGS sequence"/>
</dbReference>
<dbReference type="GO" id="GO:0016746">
    <property type="term" value="F:acyltransferase activity"/>
    <property type="evidence" value="ECO:0007669"/>
    <property type="project" value="UniProtKB-KW"/>
</dbReference>
<dbReference type="OrthoDB" id="9774179at2"/>
<dbReference type="EMBL" id="MXAV01000043">
    <property type="protein sequence ID" value="PKY10102.1"/>
    <property type="molecule type" value="Genomic_DNA"/>
</dbReference>
<keyword evidence="3" id="KW-0012">Acyltransferase</keyword>
<comment type="caution">
    <text evidence="5">The sequence shown here is derived from an EMBL/GenBank/DDBJ whole genome shotgun (WGS) entry which is preliminary data.</text>
</comment>
<evidence type="ECO:0000256" key="3">
    <source>
        <dbReference type="ARBA" id="ARBA00023315"/>
    </source>
</evidence>
<evidence type="ECO:0000313" key="6">
    <source>
        <dbReference type="Proteomes" id="UP000234329"/>
    </source>
</evidence>
<dbReference type="NCBIfam" id="NF006045">
    <property type="entry name" value="PRK08190.1"/>
    <property type="match status" value="1"/>
</dbReference>
<evidence type="ECO:0000256" key="2">
    <source>
        <dbReference type="ARBA" id="ARBA00022679"/>
    </source>
</evidence>
<dbReference type="RefSeq" id="WP_101538435.1">
    <property type="nucleotide sequence ID" value="NZ_MXAV01000043.1"/>
</dbReference>
<proteinExistence type="inferred from homology"/>
<dbReference type="InterPro" id="IPR050500">
    <property type="entry name" value="Phos_Acetyltrans/Butyryltrans"/>
</dbReference>
<gene>
    <name evidence="5" type="ORF">B1757_11395</name>
</gene>
<sequence length="308" mass="31968">MSYAHFDDLLAAIAPLPDISVAVVDATEAHVLQGACEAKKQSIVEPILIGDADKIRQLLLQLGADSGSCPNFQIVPADSPEAAADIGVEMVLAGKAQAIMKGHLHSDAFLHPILGKLRTGKRLSHIFVTDIASYHKLLLITDAAINITPDLLTKAAILQNAIDLAHILDVSQPKAAILSAVEVVNPAIVSTVDAACLSKMAERGQITDALVDGPLAFDNAISSESARVKGIHSAVAGDADILVVPDLVSGNILAKDLEYLAGATMAGIVMGAKVPVILTSRADPARARLVSAALAALIHYHQAGVQPA</sequence>
<name>A0A2I1DJR0_9PROT</name>
<keyword evidence="2 5" id="KW-0808">Transferase</keyword>
<dbReference type="Gene3D" id="3.40.718.10">
    <property type="entry name" value="Isopropylmalate Dehydrogenase"/>
    <property type="match status" value="1"/>
</dbReference>
<dbReference type="AlphaFoldDB" id="A0A2I1DJR0"/>
<dbReference type="InterPro" id="IPR002505">
    <property type="entry name" value="PTA_PTB"/>
</dbReference>
<dbReference type="PANTHER" id="PTHR43356:SF2">
    <property type="entry name" value="PHOSPHATE ACETYLTRANSFERASE"/>
    <property type="match status" value="1"/>
</dbReference>
<dbReference type="Pfam" id="PF01515">
    <property type="entry name" value="PTA_PTB"/>
    <property type="match status" value="1"/>
</dbReference>
<protein>
    <submittedName>
        <fullName evidence="5">Phosphate acetyl/butaryl transferase</fullName>
    </submittedName>
</protein>
<dbReference type="SUPFAM" id="SSF53659">
    <property type="entry name" value="Isocitrate/Isopropylmalate dehydrogenase-like"/>
    <property type="match status" value="1"/>
</dbReference>
<keyword evidence="6" id="KW-1185">Reference proteome</keyword>
<evidence type="ECO:0000256" key="1">
    <source>
        <dbReference type="ARBA" id="ARBA00005656"/>
    </source>
</evidence>
<feature type="domain" description="Phosphate acetyl/butaryl transferase" evidence="4">
    <location>
        <begin position="84"/>
        <end position="296"/>
    </location>
</feature>
<evidence type="ECO:0000259" key="4">
    <source>
        <dbReference type="Pfam" id="PF01515"/>
    </source>
</evidence>
<dbReference type="PANTHER" id="PTHR43356">
    <property type="entry name" value="PHOSPHATE ACETYLTRANSFERASE"/>
    <property type="match status" value="1"/>
</dbReference>
<evidence type="ECO:0000313" key="5">
    <source>
        <dbReference type="EMBL" id="PKY10102.1"/>
    </source>
</evidence>
<dbReference type="InterPro" id="IPR012147">
    <property type="entry name" value="P_Ac_Bu_trans"/>
</dbReference>